<accession>A0A383TEW7</accession>
<dbReference type="RefSeq" id="WP_119093042.1">
    <property type="nucleotide sequence ID" value="NZ_UNRR01000018.1"/>
</dbReference>
<protein>
    <submittedName>
        <fullName evidence="1">Uncharacterized protein</fullName>
    </submittedName>
</protein>
<evidence type="ECO:0000313" key="2">
    <source>
        <dbReference type="Proteomes" id="UP000262072"/>
    </source>
</evidence>
<reference evidence="2" key="1">
    <citation type="submission" date="2018-05" db="EMBL/GenBank/DDBJ databases">
        <authorList>
            <person name="Strepis N."/>
        </authorList>
    </citation>
    <scope>NUCLEOTIDE SEQUENCE [LARGE SCALE GENOMIC DNA]</scope>
</reference>
<dbReference type="EMBL" id="UNRR01000018">
    <property type="protein sequence ID" value="SYZ78508.1"/>
    <property type="molecule type" value="Genomic_DNA"/>
</dbReference>
<dbReference type="AlphaFoldDB" id="A0A383TEW7"/>
<sequence length="113" mass="12529">MTEPNYTDIVAMQKVVDEKDAKQAEEFHAAIKAMNARELAEQKANSDLFAKTILSERADNKKKRDAAAEIEKAKAIAEIEAKHERESGVKSADTLKLDAAYRTLMPNIPGIND</sequence>
<evidence type="ECO:0000313" key="1">
    <source>
        <dbReference type="EMBL" id="SYZ78508.1"/>
    </source>
</evidence>
<gene>
    <name evidence="1" type="ORF">TART1_1292</name>
</gene>
<proteinExistence type="predicted"/>
<name>A0A383TEW7_9LACT</name>
<organism evidence="1 2">
    <name type="scientific">Trichococcus shcherbakoviae</name>
    <dbReference type="NCBI Taxonomy" id="2094020"/>
    <lineage>
        <taxon>Bacteria</taxon>
        <taxon>Bacillati</taxon>
        <taxon>Bacillota</taxon>
        <taxon>Bacilli</taxon>
        <taxon>Lactobacillales</taxon>
        <taxon>Carnobacteriaceae</taxon>
        <taxon>Trichococcus</taxon>
    </lineage>
</organism>
<dbReference type="Proteomes" id="UP000262072">
    <property type="component" value="Unassembled WGS sequence"/>
</dbReference>